<dbReference type="Gene3D" id="3.90.550.10">
    <property type="entry name" value="Spore Coat Polysaccharide Biosynthesis Protein SpsA, Chain A"/>
    <property type="match status" value="1"/>
</dbReference>
<feature type="transmembrane region" description="Helical" evidence="7">
    <location>
        <begin position="6"/>
        <end position="24"/>
    </location>
</feature>
<dbReference type="InterPro" id="IPR050321">
    <property type="entry name" value="Glycosyltr_2/OpgH_subfam"/>
</dbReference>
<sequence length="699" mass="80799">MNDFLYLAPTVGVFVFGIIILQFFDKKSPLGRGILVSVFFLLTVRYLLWRGFYTLNLATKLTTAISLFIFILEFITLIVPHFELFLGIKRNYRHQEADFWEATVKENQYSPTVDIFIPTYNESIAILRRTIIGCQAIEYPHKKVYLLDDGNRKEVEELAFQLGCNYIAREEHQHAKAGNLNHALKLTNGDLVTVFDADFVPCKNFLTRTVGFFQKPELGLLQTHQHYYNQDTVARNLGLENILGHPTEECSSRLNQPMRDYYNSVMCYGSSFIVRRSALNEVNGFYTDSVAEDYFTTILLLGKKYEVIYLTERLSAGLVPENIPALFRQRMRWAQGTMEGFFVSANPLTIKGLNFHQRIIYLTGVIHWFTSISILISLVIFPLCFIFKMPPLVTNVHDWLSYFLPLMVFQFTIFYRICDNSTAKIVADIYSLILAFPVSLAIIKTLVKPFSGGFKVTPKGICTDKAIFRWNLALPLIYAFISTLSSLIICIYLLFNSESVNSLIVELRFAYSSLEIGIFWNLYYLILLTVAILAFVEKPQKDFYPWLNINTSINIKINNNIQLYGFSYSLSEKGVKISFPDNYSLPLIKHDSTVELHFNELNLTLNGIVKDVNFRSRKVDLLIEYPQLNLSEYRTLVEFLFCSPHRWQTKIVPNEIQSILILLNVVKNKILLFPFQKKQNKLGRYKHLSIKAELDIINY</sequence>
<evidence type="ECO:0000256" key="5">
    <source>
        <dbReference type="ARBA" id="ARBA00022989"/>
    </source>
</evidence>
<dbReference type="CDD" id="cd06421">
    <property type="entry name" value="CESA_CelA_like"/>
    <property type="match status" value="1"/>
</dbReference>
<dbReference type="PRINTS" id="PR01439">
    <property type="entry name" value="CELLSNTHASEA"/>
</dbReference>
<protein>
    <submittedName>
        <fullName evidence="9">Glycosyltransferase</fullName>
    </submittedName>
</protein>
<reference evidence="9 10" key="1">
    <citation type="submission" date="2019-11" db="EMBL/GenBank/DDBJ databases">
        <title>Isolation of a new High Light Tolerant Cyanobacteria.</title>
        <authorList>
            <person name="Dobson Z."/>
            <person name="Vaughn N."/>
            <person name="Vaughn M."/>
            <person name="Fromme P."/>
            <person name="Mazor Y."/>
        </authorList>
    </citation>
    <scope>NUCLEOTIDE SEQUENCE [LARGE SCALE GENOMIC DNA]</scope>
    <source>
        <strain evidence="9 10">0216</strain>
    </source>
</reference>
<feature type="transmembrane region" description="Helical" evidence="7">
    <location>
        <begin position="61"/>
        <end position="86"/>
    </location>
</feature>
<dbReference type="GO" id="GO:0005886">
    <property type="term" value="C:plasma membrane"/>
    <property type="evidence" value="ECO:0007669"/>
    <property type="project" value="TreeGrafter"/>
</dbReference>
<feature type="domain" description="Glycosyltransferase 2-like" evidence="8">
    <location>
        <begin position="115"/>
        <end position="281"/>
    </location>
</feature>
<dbReference type="EMBL" id="WMIA01000001">
    <property type="protein sequence ID" value="MTF37426.1"/>
    <property type="molecule type" value="Genomic_DNA"/>
</dbReference>
<evidence type="ECO:0000256" key="6">
    <source>
        <dbReference type="ARBA" id="ARBA00023136"/>
    </source>
</evidence>
<feature type="transmembrane region" description="Helical" evidence="7">
    <location>
        <begin position="31"/>
        <end position="49"/>
    </location>
</feature>
<feature type="transmembrane region" description="Helical" evidence="7">
    <location>
        <begin position="429"/>
        <end position="447"/>
    </location>
</feature>
<evidence type="ECO:0000256" key="2">
    <source>
        <dbReference type="ARBA" id="ARBA00022676"/>
    </source>
</evidence>
<evidence type="ECO:0000256" key="4">
    <source>
        <dbReference type="ARBA" id="ARBA00022692"/>
    </source>
</evidence>
<keyword evidence="5 7" id="KW-1133">Transmembrane helix</keyword>
<dbReference type="GO" id="GO:0006011">
    <property type="term" value="P:UDP-alpha-D-glucose metabolic process"/>
    <property type="evidence" value="ECO:0007669"/>
    <property type="project" value="InterPro"/>
</dbReference>
<keyword evidence="6 7" id="KW-0472">Membrane</keyword>
<evidence type="ECO:0000256" key="3">
    <source>
        <dbReference type="ARBA" id="ARBA00022679"/>
    </source>
</evidence>
<dbReference type="PANTHER" id="PTHR43867">
    <property type="entry name" value="CELLULOSE SYNTHASE CATALYTIC SUBUNIT A [UDP-FORMING]"/>
    <property type="match status" value="1"/>
</dbReference>
<feature type="transmembrane region" description="Helical" evidence="7">
    <location>
        <begin position="399"/>
        <end position="417"/>
    </location>
</feature>
<keyword evidence="3 9" id="KW-0808">Transferase</keyword>
<name>A0A844GTN0_9CHRO</name>
<evidence type="ECO:0000259" key="8">
    <source>
        <dbReference type="Pfam" id="PF00535"/>
    </source>
</evidence>
<dbReference type="GO" id="GO:0016760">
    <property type="term" value="F:cellulose synthase (UDP-forming) activity"/>
    <property type="evidence" value="ECO:0007669"/>
    <property type="project" value="InterPro"/>
</dbReference>
<dbReference type="GO" id="GO:0035438">
    <property type="term" value="F:cyclic-di-GMP binding"/>
    <property type="evidence" value="ECO:0007669"/>
    <property type="project" value="InterPro"/>
</dbReference>
<organism evidence="9 10">
    <name type="scientific">Cyanobacterium aponinum 0216</name>
    <dbReference type="NCBI Taxonomy" id="2676140"/>
    <lineage>
        <taxon>Bacteria</taxon>
        <taxon>Bacillati</taxon>
        <taxon>Cyanobacteriota</taxon>
        <taxon>Cyanophyceae</taxon>
        <taxon>Oscillatoriophycideae</taxon>
        <taxon>Chroococcales</taxon>
        <taxon>Geminocystaceae</taxon>
        <taxon>Cyanobacterium</taxon>
    </lineage>
</organism>
<dbReference type="AlphaFoldDB" id="A0A844GTN0"/>
<dbReference type="PANTHER" id="PTHR43867:SF2">
    <property type="entry name" value="CELLULOSE SYNTHASE CATALYTIC SUBUNIT A [UDP-FORMING]"/>
    <property type="match status" value="1"/>
</dbReference>
<evidence type="ECO:0000256" key="7">
    <source>
        <dbReference type="SAM" id="Phobius"/>
    </source>
</evidence>
<accession>A0A844GTN0</accession>
<dbReference type="RefSeq" id="WP_155082380.1">
    <property type="nucleotide sequence ID" value="NZ_WMIA01000001.1"/>
</dbReference>
<feature type="transmembrane region" description="Helical" evidence="7">
    <location>
        <begin position="359"/>
        <end position="387"/>
    </location>
</feature>
<dbReference type="Proteomes" id="UP000437131">
    <property type="component" value="Unassembled WGS sequence"/>
</dbReference>
<dbReference type="SUPFAM" id="SSF53448">
    <property type="entry name" value="Nucleotide-diphospho-sugar transferases"/>
    <property type="match status" value="1"/>
</dbReference>
<gene>
    <name evidence="9" type="ORF">GGC33_00540</name>
</gene>
<dbReference type="Pfam" id="PF00535">
    <property type="entry name" value="Glycos_transf_2"/>
    <property type="match status" value="1"/>
</dbReference>
<dbReference type="Pfam" id="PF03552">
    <property type="entry name" value="Cellulose_synt"/>
    <property type="match status" value="1"/>
</dbReference>
<dbReference type="GO" id="GO:0012505">
    <property type="term" value="C:endomembrane system"/>
    <property type="evidence" value="ECO:0007669"/>
    <property type="project" value="UniProtKB-SubCell"/>
</dbReference>
<feature type="transmembrane region" description="Helical" evidence="7">
    <location>
        <begin position="516"/>
        <end position="536"/>
    </location>
</feature>
<keyword evidence="4 7" id="KW-0812">Transmembrane</keyword>
<dbReference type="GO" id="GO:0030244">
    <property type="term" value="P:cellulose biosynthetic process"/>
    <property type="evidence" value="ECO:0007669"/>
    <property type="project" value="InterPro"/>
</dbReference>
<dbReference type="InterPro" id="IPR001173">
    <property type="entry name" value="Glyco_trans_2-like"/>
</dbReference>
<proteinExistence type="predicted"/>
<comment type="caution">
    <text evidence="9">The sequence shown here is derived from an EMBL/GenBank/DDBJ whole genome shotgun (WGS) entry which is preliminary data.</text>
</comment>
<dbReference type="InterPro" id="IPR005150">
    <property type="entry name" value="Cellulose_synth"/>
</dbReference>
<keyword evidence="2" id="KW-0328">Glycosyltransferase</keyword>
<feature type="transmembrane region" description="Helical" evidence="7">
    <location>
        <begin position="476"/>
        <end position="495"/>
    </location>
</feature>
<dbReference type="InterPro" id="IPR003919">
    <property type="entry name" value="Cell_synth_A"/>
</dbReference>
<evidence type="ECO:0000313" key="9">
    <source>
        <dbReference type="EMBL" id="MTF37426.1"/>
    </source>
</evidence>
<evidence type="ECO:0000256" key="1">
    <source>
        <dbReference type="ARBA" id="ARBA00004127"/>
    </source>
</evidence>
<dbReference type="InterPro" id="IPR029044">
    <property type="entry name" value="Nucleotide-diphossugar_trans"/>
</dbReference>
<comment type="subcellular location">
    <subcellularLocation>
        <location evidence="1">Endomembrane system</location>
        <topology evidence="1">Multi-pass membrane protein</topology>
    </subcellularLocation>
</comment>
<evidence type="ECO:0000313" key="10">
    <source>
        <dbReference type="Proteomes" id="UP000437131"/>
    </source>
</evidence>